<gene>
    <name evidence="1" type="ORF">BZ3500_MVSOF-1268-A1-R1_CHR10-1G02568</name>
</gene>
<reference evidence="2" key="1">
    <citation type="submission" date="2016-10" db="EMBL/GenBank/DDBJ databases">
        <authorList>
            <person name="Jeantristanb JTB J.-T."/>
            <person name="Ricardo R."/>
        </authorList>
    </citation>
    <scope>NUCLEOTIDE SEQUENCE [LARGE SCALE GENOMIC DNA]</scope>
</reference>
<dbReference type="AlphaFoldDB" id="A0A2X0L8E9"/>
<name>A0A2X0L8E9_9BASI</name>
<sequence length="150" mass="16893">MARSGPLARRRTCTAARRQTFRKTAQAKFKVTNCTKCKESCGESQRANPTSLTGRAIACTSRTQGYKSWSQRAFINLRADKLWDVVNQSIDSLVADYRSTLVIAHPTAVQVADKVAEYRERAIRRNDLACKYIANSTSELRGSENRSWQS</sequence>
<evidence type="ECO:0000313" key="1">
    <source>
        <dbReference type="EMBL" id="SDA01300.1"/>
    </source>
</evidence>
<keyword evidence="2" id="KW-1185">Reference proteome</keyword>
<evidence type="ECO:0000313" key="2">
    <source>
        <dbReference type="Proteomes" id="UP000249723"/>
    </source>
</evidence>
<organism evidence="1 2">
    <name type="scientific">Microbotryum saponariae</name>
    <dbReference type="NCBI Taxonomy" id="289078"/>
    <lineage>
        <taxon>Eukaryota</taxon>
        <taxon>Fungi</taxon>
        <taxon>Dikarya</taxon>
        <taxon>Basidiomycota</taxon>
        <taxon>Pucciniomycotina</taxon>
        <taxon>Microbotryomycetes</taxon>
        <taxon>Microbotryales</taxon>
        <taxon>Microbotryaceae</taxon>
        <taxon>Microbotryum</taxon>
    </lineage>
</organism>
<dbReference type="OrthoDB" id="10530990at2759"/>
<dbReference type="Proteomes" id="UP000249723">
    <property type="component" value="Unassembled WGS sequence"/>
</dbReference>
<dbReference type="EMBL" id="FMWP01000116">
    <property type="protein sequence ID" value="SDA01300.1"/>
    <property type="molecule type" value="Genomic_DNA"/>
</dbReference>
<proteinExistence type="predicted"/>
<protein>
    <submittedName>
        <fullName evidence="1">BZ3500_MvSof-1268-A1-R1_Chr10-1g02568 protein</fullName>
    </submittedName>
</protein>
<accession>A0A2X0L8E9</accession>